<gene>
    <name evidence="1" type="ordered locus">RAM_28975</name>
</gene>
<dbReference type="EMBL" id="CP002896">
    <property type="protein sequence ID" value="AEK44272.1"/>
    <property type="molecule type" value="Genomic_DNA"/>
</dbReference>
<proteinExistence type="predicted"/>
<evidence type="ECO:0000313" key="2">
    <source>
        <dbReference type="Proteomes" id="UP000006138"/>
    </source>
</evidence>
<sequence length="51" mass="5574">MMAGTATTTETVLDRYIKIFDRAVHDAGAVEEFRSVYAPGASVQLDERAGR</sequence>
<evidence type="ECO:0000313" key="1">
    <source>
        <dbReference type="EMBL" id="AEK44272.1"/>
    </source>
</evidence>
<reference evidence="1 2" key="1">
    <citation type="journal article" date="2011" name="J. Bacteriol.">
        <title>Whole genome sequence of the rifamycin B-producing strain Amycolatopsis mediterranei S699.</title>
        <authorList>
            <person name="Verma M."/>
            <person name="Kaur J."/>
            <person name="Kumar M."/>
            <person name="Kumari K."/>
            <person name="Saxena A."/>
            <person name="Anand S."/>
            <person name="Nigam A."/>
            <person name="Ravi V."/>
            <person name="Raghuvanshi S."/>
            <person name="Khurana P."/>
            <person name="Tyagi A.K."/>
            <person name="Khurana J.P."/>
            <person name="Lal R."/>
        </authorList>
    </citation>
    <scope>NUCLEOTIDE SEQUENCE [LARGE SCALE GENOMIC DNA]</scope>
    <source>
        <strain evidence="1 2">S699</strain>
    </source>
</reference>
<keyword evidence="2" id="KW-1185">Reference proteome</keyword>
<protein>
    <submittedName>
        <fullName evidence="1">Uncharacterized protein</fullName>
    </submittedName>
</protein>
<dbReference type="Proteomes" id="UP000006138">
    <property type="component" value="Chromosome"/>
</dbReference>
<dbReference type="Gene3D" id="3.10.450.50">
    <property type="match status" value="1"/>
</dbReference>
<accession>A0A9R0P169</accession>
<name>A0A9R0P169_AMYMS</name>
<organism evidence="1 2">
    <name type="scientific">Amycolatopsis mediterranei (strain S699)</name>
    <name type="common">Nocardia mediterranei</name>
    <dbReference type="NCBI Taxonomy" id="713604"/>
    <lineage>
        <taxon>Bacteria</taxon>
        <taxon>Bacillati</taxon>
        <taxon>Actinomycetota</taxon>
        <taxon>Actinomycetes</taxon>
        <taxon>Pseudonocardiales</taxon>
        <taxon>Pseudonocardiaceae</taxon>
        <taxon>Amycolatopsis</taxon>
    </lineage>
</organism>
<dbReference type="AlphaFoldDB" id="A0A9R0P169"/>
<dbReference type="KEGG" id="amn:RAM_28975"/>